<sequence>MYQVERKKNLLHHDSSVSGKVSQAAGRTSMVTHQLKASDFRPIENIQRKKNNTGLSDQLKSGIESMSGYSMDDVKVHFNSSKPAMVQAHAYTSGTDIHVAPGQEKHLAHEAWHVVQQKQGRVKPTTTVNGMSVNDNAGLEQEADVMGAKALQCKSAGGELKDGGRGGGVMQRALGMHNDNGLTANKILKNENGFYWVKGVNAALCEGEEACKEKAKEKGGIQGNEHGDAFRTNDKAKVWLYTTKGREKDTFHVGGYVIRHHHDEIAAGYQKSDGLVYDIFNGGTDTFVKYEEPALDEASNKSKGPNKSKPRMQTKYLDDQKFNRKEFDHFHGAGLGYNNLKKTLIEIYGNKDIEEAEFNKDQIKQIKDEINTYKGSTGNHVYEKGILRSKVSE</sequence>
<dbReference type="STRING" id="29364.SAMN04487772_105163"/>
<evidence type="ECO:0000256" key="1">
    <source>
        <dbReference type="SAM" id="MobiDB-lite"/>
    </source>
</evidence>
<reference evidence="3 4" key="1">
    <citation type="submission" date="2016-10" db="EMBL/GenBank/DDBJ databases">
        <authorList>
            <person name="de Groot N.N."/>
        </authorList>
    </citation>
    <scope>NUCLEOTIDE SEQUENCE [LARGE SCALE GENOMIC DNA]</scope>
    <source>
        <strain evidence="3 4">DSM 1801</strain>
    </source>
</reference>
<organism evidence="3 4">
    <name type="scientific">[Clostridium] polysaccharolyticum</name>
    <dbReference type="NCBI Taxonomy" id="29364"/>
    <lineage>
        <taxon>Bacteria</taxon>
        <taxon>Bacillati</taxon>
        <taxon>Bacillota</taxon>
        <taxon>Clostridia</taxon>
        <taxon>Lachnospirales</taxon>
        <taxon>Lachnospiraceae</taxon>
    </lineage>
</organism>
<feature type="compositionally biased region" description="Polar residues" evidence="1">
    <location>
        <begin position="16"/>
        <end position="27"/>
    </location>
</feature>
<protein>
    <recommendedName>
        <fullName evidence="2">eCIS core domain-containing protein</fullName>
    </recommendedName>
</protein>
<proteinExistence type="predicted"/>
<feature type="region of interest" description="Disordered" evidence="1">
    <location>
        <begin position="1"/>
        <end position="27"/>
    </location>
</feature>
<dbReference type="AlphaFoldDB" id="A0A1I0AI19"/>
<feature type="domain" description="eCIS core" evidence="2">
    <location>
        <begin position="55"/>
        <end position="120"/>
    </location>
</feature>
<name>A0A1I0AI19_9FIRM</name>
<evidence type="ECO:0000313" key="3">
    <source>
        <dbReference type="EMBL" id="SES93949.1"/>
    </source>
</evidence>
<dbReference type="EMBL" id="FOHN01000005">
    <property type="protein sequence ID" value="SES93949.1"/>
    <property type="molecule type" value="Genomic_DNA"/>
</dbReference>
<dbReference type="Pfam" id="PF13699">
    <property type="entry name" value="eCIS_core"/>
    <property type="match status" value="1"/>
</dbReference>
<evidence type="ECO:0000259" key="2">
    <source>
        <dbReference type="Pfam" id="PF13699"/>
    </source>
</evidence>
<dbReference type="InterPro" id="IPR025295">
    <property type="entry name" value="eCIS_core_dom"/>
</dbReference>
<gene>
    <name evidence="3" type="ORF">SAMN04487772_105163</name>
</gene>
<evidence type="ECO:0000313" key="4">
    <source>
        <dbReference type="Proteomes" id="UP000199800"/>
    </source>
</evidence>
<keyword evidence="4" id="KW-1185">Reference proteome</keyword>
<accession>A0A1I0AI19</accession>
<feature type="compositionally biased region" description="Basic and acidic residues" evidence="1">
    <location>
        <begin position="1"/>
        <end position="15"/>
    </location>
</feature>
<dbReference type="RefSeq" id="WP_242939680.1">
    <property type="nucleotide sequence ID" value="NZ_FOHN01000005.1"/>
</dbReference>
<dbReference type="Proteomes" id="UP000199800">
    <property type="component" value="Unassembled WGS sequence"/>
</dbReference>